<protein>
    <recommendedName>
        <fullName evidence="3">Methyltransferase FkbM domain-containing protein</fullName>
    </recommendedName>
</protein>
<sequence length="104" mass="11957">MEICPYGLGNQARNPIAKLVDANNFGTSMFRRLSGTNSTFIQILYAPKILDNIRKTRTQNGIIDLLTINCEGCEFEVLPKLIMHDMLRHFRIIQFVSHTTLFKQ</sequence>
<organism evidence="1 2">
    <name type="scientific">Adineta ricciae</name>
    <name type="common">Rotifer</name>
    <dbReference type="NCBI Taxonomy" id="249248"/>
    <lineage>
        <taxon>Eukaryota</taxon>
        <taxon>Metazoa</taxon>
        <taxon>Spiralia</taxon>
        <taxon>Gnathifera</taxon>
        <taxon>Rotifera</taxon>
        <taxon>Eurotatoria</taxon>
        <taxon>Bdelloidea</taxon>
        <taxon>Adinetida</taxon>
        <taxon>Adinetidae</taxon>
        <taxon>Adineta</taxon>
    </lineage>
</organism>
<comment type="caution">
    <text evidence="1">The sequence shown here is derived from an EMBL/GenBank/DDBJ whole genome shotgun (WGS) entry which is preliminary data.</text>
</comment>
<evidence type="ECO:0000313" key="1">
    <source>
        <dbReference type="EMBL" id="CAF1628031.1"/>
    </source>
</evidence>
<dbReference type="Proteomes" id="UP000663828">
    <property type="component" value="Unassembled WGS sequence"/>
</dbReference>
<accession>A0A816CYQ2</accession>
<proteinExistence type="predicted"/>
<gene>
    <name evidence="1" type="ORF">XAT740_LOCUS51180</name>
</gene>
<evidence type="ECO:0008006" key="3">
    <source>
        <dbReference type="Google" id="ProtNLM"/>
    </source>
</evidence>
<keyword evidence="2" id="KW-1185">Reference proteome</keyword>
<evidence type="ECO:0000313" key="2">
    <source>
        <dbReference type="Proteomes" id="UP000663828"/>
    </source>
</evidence>
<dbReference type="AlphaFoldDB" id="A0A816CYQ2"/>
<dbReference type="EMBL" id="CAJNOR010008072">
    <property type="protein sequence ID" value="CAF1628031.1"/>
    <property type="molecule type" value="Genomic_DNA"/>
</dbReference>
<reference evidence="1" key="1">
    <citation type="submission" date="2021-02" db="EMBL/GenBank/DDBJ databases">
        <authorList>
            <person name="Nowell W R."/>
        </authorList>
    </citation>
    <scope>NUCLEOTIDE SEQUENCE</scope>
</reference>
<name>A0A816CYQ2_ADIRI</name>